<feature type="region of interest" description="Disordered" evidence="1">
    <location>
        <begin position="1"/>
        <end position="39"/>
    </location>
</feature>
<accession>A0A9Y2JTG6</accession>
<feature type="compositionally biased region" description="Basic and acidic residues" evidence="1">
    <location>
        <begin position="1"/>
        <end position="14"/>
    </location>
</feature>
<dbReference type="EMBL" id="CP127295">
    <property type="protein sequence ID" value="WIY04370.1"/>
    <property type="molecule type" value="Genomic_DNA"/>
</dbReference>
<evidence type="ECO:0000313" key="2">
    <source>
        <dbReference type="EMBL" id="WIY04370.1"/>
    </source>
</evidence>
<sequence length="180" mass="18156">MKTTDKRIAPKAEPEVEGDTQEPPKDDDPQQDNVGHGFVGVGGEGVLVIACAAGAPGNVATQYLDVTSGPDQDGANGLLWNYTVRVTSLPAGTTTGKFSWTCGKQDGEGIVEFEQEQPPTSTSPSTSTSASPSSTAPITTATSATTVTTTTTASGNAAPKAQVKVAPKGGVETGFGGTAR</sequence>
<proteinExistence type="predicted"/>
<reference evidence="2 3" key="1">
    <citation type="submission" date="2023-06" db="EMBL/GenBank/DDBJ databases">
        <authorList>
            <person name="Oyuntsetseg B."/>
            <person name="Kim S.B."/>
        </authorList>
    </citation>
    <scope>NUCLEOTIDE SEQUENCE [LARGE SCALE GENOMIC DNA]</scope>
    <source>
        <strain evidence="2 3">4-36</strain>
    </source>
</reference>
<dbReference type="RefSeq" id="WP_286000701.1">
    <property type="nucleotide sequence ID" value="NZ_CP127295.1"/>
</dbReference>
<feature type="compositionally biased region" description="Gly residues" evidence="1">
    <location>
        <begin position="171"/>
        <end position="180"/>
    </location>
</feature>
<feature type="region of interest" description="Disordered" evidence="1">
    <location>
        <begin position="114"/>
        <end position="180"/>
    </location>
</feature>
<organism evidence="2 3">
    <name type="scientific">Amycolatopsis mongoliensis</name>
    <dbReference type="NCBI Taxonomy" id="715475"/>
    <lineage>
        <taxon>Bacteria</taxon>
        <taxon>Bacillati</taxon>
        <taxon>Actinomycetota</taxon>
        <taxon>Actinomycetes</taxon>
        <taxon>Pseudonocardiales</taxon>
        <taxon>Pseudonocardiaceae</taxon>
        <taxon>Amycolatopsis</taxon>
    </lineage>
</organism>
<protein>
    <submittedName>
        <fullName evidence="2">Uncharacterized protein</fullName>
    </submittedName>
</protein>
<evidence type="ECO:0000256" key="1">
    <source>
        <dbReference type="SAM" id="MobiDB-lite"/>
    </source>
</evidence>
<gene>
    <name evidence="2" type="ORF">QRX60_11170</name>
</gene>
<evidence type="ECO:0000313" key="3">
    <source>
        <dbReference type="Proteomes" id="UP001239397"/>
    </source>
</evidence>
<dbReference type="KEGG" id="amog:QRX60_11170"/>
<dbReference type="AlphaFoldDB" id="A0A9Y2JTG6"/>
<dbReference type="Proteomes" id="UP001239397">
    <property type="component" value="Chromosome"/>
</dbReference>
<name>A0A9Y2JTG6_9PSEU</name>
<keyword evidence="3" id="KW-1185">Reference proteome</keyword>
<feature type="compositionally biased region" description="Low complexity" evidence="1">
    <location>
        <begin position="118"/>
        <end position="168"/>
    </location>
</feature>